<protein>
    <submittedName>
        <fullName evidence="2">Uncharacterized protein</fullName>
    </submittedName>
</protein>
<feature type="region of interest" description="Disordered" evidence="1">
    <location>
        <begin position="72"/>
        <end position="120"/>
    </location>
</feature>
<organism evidence="2">
    <name type="scientific">marine metagenome</name>
    <dbReference type="NCBI Taxonomy" id="408172"/>
    <lineage>
        <taxon>unclassified sequences</taxon>
        <taxon>metagenomes</taxon>
        <taxon>ecological metagenomes</taxon>
    </lineage>
</organism>
<evidence type="ECO:0000256" key="1">
    <source>
        <dbReference type="SAM" id="MobiDB-lite"/>
    </source>
</evidence>
<dbReference type="AlphaFoldDB" id="A0A383DA39"/>
<accession>A0A383DA39</accession>
<reference evidence="2" key="1">
    <citation type="submission" date="2018-05" db="EMBL/GenBank/DDBJ databases">
        <authorList>
            <person name="Lanie J.A."/>
            <person name="Ng W.-L."/>
            <person name="Kazmierczak K.M."/>
            <person name="Andrzejewski T.M."/>
            <person name="Davidsen T.M."/>
            <person name="Wayne K.J."/>
            <person name="Tettelin H."/>
            <person name="Glass J.I."/>
            <person name="Rusch D."/>
            <person name="Podicherti R."/>
            <person name="Tsui H.-C.T."/>
            <person name="Winkler M.E."/>
        </authorList>
    </citation>
    <scope>NUCLEOTIDE SEQUENCE</scope>
</reference>
<feature type="region of interest" description="Disordered" evidence="1">
    <location>
        <begin position="1"/>
        <end position="39"/>
    </location>
</feature>
<feature type="compositionally biased region" description="Basic residues" evidence="1">
    <location>
        <begin position="1"/>
        <end position="28"/>
    </location>
</feature>
<feature type="non-terminal residue" evidence="2">
    <location>
        <position position="120"/>
    </location>
</feature>
<evidence type="ECO:0000313" key="2">
    <source>
        <dbReference type="EMBL" id="SVE41204.1"/>
    </source>
</evidence>
<proteinExistence type="predicted"/>
<feature type="non-terminal residue" evidence="2">
    <location>
        <position position="1"/>
    </location>
</feature>
<dbReference type="EMBL" id="UINC01215497">
    <property type="protein sequence ID" value="SVE41204.1"/>
    <property type="molecule type" value="Genomic_DNA"/>
</dbReference>
<feature type="compositionally biased region" description="Basic residues" evidence="1">
    <location>
        <begin position="96"/>
        <end position="113"/>
    </location>
</feature>
<gene>
    <name evidence="2" type="ORF">METZ01_LOCUS494058</name>
</gene>
<sequence length="120" mass="13638">GPTRRLRAPDRTRRHPHRATRLRSHRGYHPGPAPRCLCASQKRTPGAACLWYRRIAGRLGTMGLRARRPAHRIHARPLAPGAKPNPPGHTIQRRPTAPKRRTGARCRTRRGRSRAIPDRL</sequence>
<name>A0A383DA39_9ZZZZ</name>